<proteinExistence type="predicted"/>
<dbReference type="Pfam" id="PF00102">
    <property type="entry name" value="Y_phosphatase"/>
    <property type="match status" value="1"/>
</dbReference>
<dbReference type="EMBL" id="GIBP01004600">
    <property type="protein sequence ID" value="NDV33569.1"/>
    <property type="molecule type" value="Transcribed_RNA"/>
</dbReference>
<feature type="domain" description="Tyrosine specific protein phosphatases" evidence="2">
    <location>
        <begin position="127"/>
        <end position="211"/>
    </location>
</feature>
<dbReference type="PROSITE" id="PS50056">
    <property type="entry name" value="TYR_PHOSPHATASE_2"/>
    <property type="match status" value="1"/>
</dbReference>
<dbReference type="InterPro" id="IPR016130">
    <property type="entry name" value="Tyr_Pase_AS"/>
</dbReference>
<dbReference type="InterPro" id="IPR003595">
    <property type="entry name" value="Tyr_Pase_cat"/>
</dbReference>
<dbReference type="SUPFAM" id="SSF52799">
    <property type="entry name" value="(Phosphotyrosine protein) phosphatases II"/>
    <property type="match status" value="1"/>
</dbReference>
<dbReference type="Gene3D" id="3.90.190.10">
    <property type="entry name" value="Protein tyrosine phosphatase superfamily"/>
    <property type="match status" value="1"/>
</dbReference>
<organism evidence="3">
    <name type="scientific">Arcella intermedia</name>
    <dbReference type="NCBI Taxonomy" id="1963864"/>
    <lineage>
        <taxon>Eukaryota</taxon>
        <taxon>Amoebozoa</taxon>
        <taxon>Tubulinea</taxon>
        <taxon>Elardia</taxon>
        <taxon>Arcellinida</taxon>
        <taxon>Sphaerothecina</taxon>
        <taxon>Arcellidae</taxon>
        <taxon>Arcella</taxon>
    </lineage>
</organism>
<evidence type="ECO:0000259" key="1">
    <source>
        <dbReference type="PROSITE" id="PS50055"/>
    </source>
</evidence>
<dbReference type="AlphaFoldDB" id="A0A6B2L975"/>
<reference evidence="3" key="1">
    <citation type="journal article" date="2020" name="J. Eukaryot. Microbiol.">
        <title>De novo Sequencing, Assembly and Annotation of the Transcriptome for the Free-Living Testate Amoeba Arcella intermedia.</title>
        <authorList>
            <person name="Ribeiro G.M."/>
            <person name="Porfirio-Sousa A.L."/>
            <person name="Maurer-Alcala X.X."/>
            <person name="Katz L.A."/>
            <person name="Lahr D.J.G."/>
        </authorList>
    </citation>
    <scope>NUCLEOTIDE SEQUENCE</scope>
</reference>
<dbReference type="SMART" id="SM00194">
    <property type="entry name" value="PTPc"/>
    <property type="match status" value="1"/>
</dbReference>
<evidence type="ECO:0008006" key="4">
    <source>
        <dbReference type="Google" id="ProtNLM"/>
    </source>
</evidence>
<dbReference type="PRINTS" id="PR00700">
    <property type="entry name" value="PRTYPHPHTASE"/>
</dbReference>
<protein>
    <recommendedName>
        <fullName evidence="4">Tyrosine specific protein phosphatases domain-containing protein</fullName>
    </recommendedName>
</protein>
<dbReference type="InterPro" id="IPR029021">
    <property type="entry name" value="Prot-tyrosine_phosphatase-like"/>
</dbReference>
<name>A0A6B2L975_9EUKA</name>
<dbReference type="SMART" id="SM00404">
    <property type="entry name" value="PTPc_motif"/>
    <property type="match status" value="1"/>
</dbReference>
<dbReference type="PROSITE" id="PS00383">
    <property type="entry name" value="TYR_PHOSPHATASE_1"/>
    <property type="match status" value="1"/>
</dbReference>
<accession>A0A6B2L975</accession>
<evidence type="ECO:0000259" key="2">
    <source>
        <dbReference type="PROSITE" id="PS50056"/>
    </source>
</evidence>
<dbReference type="InterPro" id="IPR000387">
    <property type="entry name" value="Tyr_Pase_dom"/>
</dbReference>
<dbReference type="PANTHER" id="PTHR19134">
    <property type="entry name" value="RECEPTOR-TYPE TYROSINE-PROTEIN PHOSPHATASE"/>
    <property type="match status" value="1"/>
</dbReference>
<evidence type="ECO:0000313" key="3">
    <source>
        <dbReference type="EMBL" id="NDV33569.1"/>
    </source>
</evidence>
<dbReference type="PANTHER" id="PTHR19134:SF449">
    <property type="entry name" value="TYROSINE-PROTEIN PHOSPHATASE 1"/>
    <property type="match status" value="1"/>
</dbReference>
<dbReference type="InterPro" id="IPR050348">
    <property type="entry name" value="Protein-Tyr_Phosphatase"/>
</dbReference>
<dbReference type="PROSITE" id="PS50055">
    <property type="entry name" value="TYR_PHOSPHATASE_PTP"/>
    <property type="match status" value="1"/>
</dbReference>
<dbReference type="InterPro" id="IPR000242">
    <property type="entry name" value="PTP_cat"/>
</dbReference>
<dbReference type="CDD" id="cd00047">
    <property type="entry name" value="PTPc"/>
    <property type="match status" value="1"/>
</dbReference>
<feature type="domain" description="Tyrosine-protein phosphatase" evidence="1">
    <location>
        <begin position="1"/>
        <end position="221"/>
    </location>
</feature>
<sequence length="280" mass="31234">MPVSIEAFWLMVWQKGSGVVLALNKLFEGGQRKGDVYWPTHTPTVKYGLMTIALVNTATDGDVTIRQLTIHNASTSEAPRKVFHISYSGWPDCGVPETTSCIREVAFLLFALQQYANFENECDGPPVIHCSAGVGRTGCFVSLHYILKSGLFWNIEFLSDLSRILKNEVEDVDSSADLSLIHALSVFKISDIVISLRQQRNPVTVQTAKQFEFIFQAIRDEILTPTSLDKVEKFILSFLQPLPDYTSAFPLLPNAWKSCRSQAQNSHPPILPTPTTLTDN</sequence>
<dbReference type="GO" id="GO:0004725">
    <property type="term" value="F:protein tyrosine phosphatase activity"/>
    <property type="evidence" value="ECO:0007669"/>
    <property type="project" value="InterPro"/>
</dbReference>